<dbReference type="eggNOG" id="COG2928">
    <property type="taxonomic scope" value="Bacteria"/>
</dbReference>
<sequence>MRSRCVLPLIASGGSGAGGGIIMIFIRTTIVGGFVFLLPLVVIIVVLGKAYGIMLHMAKPLGRLLPVDSVAGIAVAEILALLAVLIVCFIAGLAARSKLARRAYRRIDSGLLAIPGYAFVKGFADHLQMEEDQTHSLQPVLVQFDDNAQLGFEIERLEGGDVVVYLPGAPDPWSGSVGYFAEGRIRPLAMTVPQAVGHIRRLGRGSDLVAKALREAKI</sequence>
<keyword evidence="3" id="KW-1185">Reference proteome</keyword>
<evidence type="ECO:0000313" key="2">
    <source>
        <dbReference type="EMBL" id="ENO15986.2"/>
    </source>
</evidence>
<keyword evidence="1" id="KW-0472">Membrane</keyword>
<dbReference type="PATRIC" id="fig|626887.3.peg.2318"/>
<dbReference type="STRING" id="626887.J057_11556"/>
<dbReference type="HOGENOM" id="CLU_068050_5_1_6"/>
<dbReference type="EMBL" id="APLQ01000011">
    <property type="protein sequence ID" value="ENO15986.2"/>
    <property type="molecule type" value="Genomic_DNA"/>
</dbReference>
<dbReference type="Pfam" id="PF04367">
    <property type="entry name" value="DUF502"/>
    <property type="match status" value="1"/>
</dbReference>
<dbReference type="AlphaFoldDB" id="N6WWK4"/>
<evidence type="ECO:0000256" key="1">
    <source>
        <dbReference type="SAM" id="Phobius"/>
    </source>
</evidence>
<dbReference type="OrthoDB" id="6399850at2"/>
<feature type="transmembrane region" description="Helical" evidence="1">
    <location>
        <begin position="6"/>
        <end position="26"/>
    </location>
</feature>
<dbReference type="InterPro" id="IPR007462">
    <property type="entry name" value="COV1-like"/>
</dbReference>
<gene>
    <name evidence="2" type="ORF">J057_11556</name>
</gene>
<name>N6WWK4_9GAMM</name>
<organism evidence="2 3">
    <name type="scientific">Marinobacter nanhaiticus D15-8W</name>
    <dbReference type="NCBI Taxonomy" id="626887"/>
    <lineage>
        <taxon>Bacteria</taxon>
        <taxon>Pseudomonadati</taxon>
        <taxon>Pseudomonadota</taxon>
        <taxon>Gammaproteobacteria</taxon>
        <taxon>Pseudomonadales</taxon>
        <taxon>Marinobacteraceae</taxon>
        <taxon>Marinobacter</taxon>
    </lineage>
</organism>
<accession>N6WWK4</accession>
<evidence type="ECO:0000313" key="3">
    <source>
        <dbReference type="Proteomes" id="UP000013165"/>
    </source>
</evidence>
<dbReference type="Proteomes" id="UP000013165">
    <property type="component" value="Unassembled WGS sequence"/>
</dbReference>
<feature type="transmembrane region" description="Helical" evidence="1">
    <location>
        <begin position="33"/>
        <end position="58"/>
    </location>
</feature>
<keyword evidence="1" id="KW-0812">Transmembrane</keyword>
<feature type="transmembrane region" description="Helical" evidence="1">
    <location>
        <begin position="70"/>
        <end position="95"/>
    </location>
</feature>
<keyword evidence="1" id="KW-1133">Transmembrane helix</keyword>
<proteinExistence type="predicted"/>
<comment type="caution">
    <text evidence="2">The sequence shown here is derived from an EMBL/GenBank/DDBJ whole genome shotgun (WGS) entry which is preliminary data.</text>
</comment>
<reference evidence="2 3" key="1">
    <citation type="journal article" date="2013" name="Genome Announc.">
        <title>Genome Sequence of the Polycyclic Aromatic Hydrocarbon-Degrading Bacterium Strain Marinobacter nanhaiticus D15-8WT.</title>
        <authorList>
            <person name="Cui Z."/>
            <person name="Gao W."/>
            <person name="Li Q."/>
            <person name="Xu G."/>
            <person name="Zheng L."/>
        </authorList>
    </citation>
    <scope>NUCLEOTIDE SEQUENCE [LARGE SCALE GENOMIC DNA]</scope>
    <source>
        <strain evidence="2 3">D15-8W</strain>
    </source>
</reference>
<protein>
    <submittedName>
        <fullName evidence="2">DUF502 domain-containing protein</fullName>
    </submittedName>
</protein>